<protein>
    <submittedName>
        <fullName evidence="1">Uncharacterized protein</fullName>
    </submittedName>
</protein>
<dbReference type="AlphaFoldDB" id="A0A4R4ZTM3"/>
<organism evidence="1 2">
    <name type="scientific">Actinomadura rubrisoli</name>
    <dbReference type="NCBI Taxonomy" id="2530368"/>
    <lineage>
        <taxon>Bacteria</taxon>
        <taxon>Bacillati</taxon>
        <taxon>Actinomycetota</taxon>
        <taxon>Actinomycetes</taxon>
        <taxon>Streptosporangiales</taxon>
        <taxon>Thermomonosporaceae</taxon>
        <taxon>Actinomadura</taxon>
    </lineage>
</organism>
<dbReference type="Proteomes" id="UP000294513">
    <property type="component" value="Unassembled WGS sequence"/>
</dbReference>
<evidence type="ECO:0000313" key="2">
    <source>
        <dbReference type="Proteomes" id="UP000294513"/>
    </source>
</evidence>
<accession>A0A4R4ZTM3</accession>
<dbReference type="OrthoDB" id="4508581at2"/>
<proteinExistence type="predicted"/>
<sequence length="298" mass="31808">MRRPSKIVKERTGRRLKERRRAIDLTAKRVARYFKENAPRHLACRTAKIDDIIRTIRSHEAGEHYPGPDYQELWAGALNTTVKDLFAPALDAITPDAKGESIDNGLTLGGNPTISDYEVLEMRRRAALQVVTAAAAGTAIPPGALEIVLSGIHEALGDPLDVAAWEAVVLENGETLMTRPPGAMVEGLTADIFAVGEILRRPLAHADRSDLLRVAAGLSGLLAIDLGDSGDDRSARVAWDTACGAADASGDLELRVWVRGRAAQDSAWAGRPPHVVLALATEAVEIAGDTRARGAANA</sequence>
<name>A0A4R4ZTM3_9ACTN</name>
<gene>
    <name evidence="1" type="ORF">E1298_44660</name>
</gene>
<dbReference type="EMBL" id="SMKU01000530">
    <property type="protein sequence ID" value="TDD62433.1"/>
    <property type="molecule type" value="Genomic_DNA"/>
</dbReference>
<comment type="caution">
    <text evidence="1">The sequence shown here is derived from an EMBL/GenBank/DDBJ whole genome shotgun (WGS) entry which is preliminary data.</text>
</comment>
<evidence type="ECO:0000313" key="1">
    <source>
        <dbReference type="EMBL" id="TDD62433.1"/>
    </source>
</evidence>
<keyword evidence="2" id="KW-1185">Reference proteome</keyword>
<dbReference type="RefSeq" id="WP_131903436.1">
    <property type="nucleotide sequence ID" value="NZ_SMKU01000530.1"/>
</dbReference>
<reference evidence="1 2" key="1">
    <citation type="submission" date="2019-03" db="EMBL/GenBank/DDBJ databases">
        <title>Draft genome sequences of novel Actinobacteria.</title>
        <authorList>
            <person name="Sahin N."/>
            <person name="Ay H."/>
            <person name="Saygin H."/>
        </authorList>
    </citation>
    <scope>NUCLEOTIDE SEQUENCE [LARGE SCALE GENOMIC DNA]</scope>
    <source>
        <strain evidence="1 2">H3C3</strain>
    </source>
</reference>